<comment type="subcellular location">
    <subcellularLocation>
        <location evidence="18">Endoplasmic reticulum membrane</location>
    </subcellularLocation>
</comment>
<dbReference type="Proteomes" id="UP000050424">
    <property type="component" value="Unassembled WGS sequence"/>
</dbReference>
<keyword evidence="11" id="KW-1133">Transmembrane helix</keyword>
<evidence type="ECO:0000256" key="10">
    <source>
        <dbReference type="ARBA" id="ARBA00022955"/>
    </source>
</evidence>
<dbReference type="InterPro" id="IPR023208">
    <property type="entry name" value="P450R"/>
</dbReference>
<evidence type="ECO:0000256" key="12">
    <source>
        <dbReference type="ARBA" id="ARBA00023002"/>
    </source>
</evidence>
<keyword evidence="7 18" id="KW-0256">Endoplasmic reticulum</keyword>
<dbReference type="SUPFAM" id="SSF52343">
    <property type="entry name" value="Ferredoxin reductase-like, C-terminal NADP-linked domain"/>
    <property type="match status" value="1"/>
</dbReference>
<evidence type="ECO:0000259" key="20">
    <source>
        <dbReference type="PROSITE" id="PS51384"/>
    </source>
</evidence>
<keyword evidence="14" id="KW-0443">Lipid metabolism</keyword>
<evidence type="ECO:0000256" key="3">
    <source>
        <dbReference type="ARBA" id="ARBA00022516"/>
    </source>
</evidence>
<reference evidence="21 22" key="1">
    <citation type="submission" date="2015-09" db="EMBL/GenBank/DDBJ databases">
        <title>Draft genome of a European isolate of the apple canker pathogen Neonectria ditissima.</title>
        <authorList>
            <person name="Gomez-Cortecero A."/>
            <person name="Harrison R.J."/>
            <person name="Armitage A.D."/>
        </authorList>
    </citation>
    <scope>NUCLEOTIDE SEQUENCE [LARGE SCALE GENOMIC DNA]</scope>
    <source>
        <strain evidence="21 22">R09/05</strain>
    </source>
</reference>
<evidence type="ECO:0000256" key="18">
    <source>
        <dbReference type="PIRNR" id="PIRNR000208"/>
    </source>
</evidence>
<dbReference type="InterPro" id="IPR017927">
    <property type="entry name" value="FAD-bd_FR_type"/>
</dbReference>
<comment type="cofactor">
    <cofactor evidence="2">
        <name>FAD</name>
        <dbReference type="ChEBI" id="CHEBI:57692"/>
    </cofactor>
</comment>
<dbReference type="GO" id="GO:0010181">
    <property type="term" value="F:FMN binding"/>
    <property type="evidence" value="ECO:0007669"/>
    <property type="project" value="InterPro"/>
</dbReference>
<evidence type="ECO:0000313" key="21">
    <source>
        <dbReference type="EMBL" id="KPM38395.1"/>
    </source>
</evidence>
<dbReference type="InterPro" id="IPR039261">
    <property type="entry name" value="FNR_nucleotide-bd"/>
</dbReference>
<dbReference type="InterPro" id="IPR023173">
    <property type="entry name" value="NADPH_Cyt_P450_Rdtase_alpha"/>
</dbReference>
<dbReference type="PIRSF" id="PIRSF000208">
    <property type="entry name" value="P450R"/>
    <property type="match status" value="1"/>
</dbReference>
<proteinExistence type="inferred from homology"/>
<dbReference type="OrthoDB" id="1856718at2759"/>
<evidence type="ECO:0000256" key="2">
    <source>
        <dbReference type="ARBA" id="ARBA00001974"/>
    </source>
</evidence>
<dbReference type="PRINTS" id="PR00371">
    <property type="entry name" value="FPNCR"/>
</dbReference>
<dbReference type="PANTHER" id="PTHR19384:SF108">
    <property type="entry name" value="NADPH--CYTOCHROME P450 REDUCTASE"/>
    <property type="match status" value="1"/>
</dbReference>
<protein>
    <recommendedName>
        <fullName evidence="18">NADPH--cytochrome P450 reductase</fullName>
        <ecNumber evidence="18">1.6.2.4</ecNumber>
    </recommendedName>
</protein>
<keyword evidence="22" id="KW-1185">Reference proteome</keyword>
<keyword evidence="9 18" id="KW-0521">NADP</keyword>
<evidence type="ECO:0000259" key="19">
    <source>
        <dbReference type="PROSITE" id="PS50902"/>
    </source>
</evidence>
<evidence type="ECO:0000256" key="6">
    <source>
        <dbReference type="ARBA" id="ARBA00022692"/>
    </source>
</evidence>
<dbReference type="GO" id="GO:0016126">
    <property type="term" value="P:sterol biosynthetic process"/>
    <property type="evidence" value="ECO:0007669"/>
    <property type="project" value="UniProtKB-KW"/>
</dbReference>
<dbReference type="Gene3D" id="3.40.50.80">
    <property type="entry name" value="Nucleotide-binding domain of ferredoxin-NADP reductase (FNR) module"/>
    <property type="match status" value="1"/>
</dbReference>
<dbReference type="InterPro" id="IPR029039">
    <property type="entry name" value="Flavoprotein-like_sf"/>
</dbReference>
<dbReference type="Gene3D" id="3.40.50.360">
    <property type="match status" value="1"/>
</dbReference>
<evidence type="ECO:0000313" key="22">
    <source>
        <dbReference type="Proteomes" id="UP000050424"/>
    </source>
</evidence>
<comment type="caution">
    <text evidence="21">The sequence shown here is derived from an EMBL/GenBank/DDBJ whole genome shotgun (WGS) entry which is preliminary data.</text>
</comment>
<dbReference type="GO" id="GO:0050660">
    <property type="term" value="F:flavin adenine dinucleotide binding"/>
    <property type="evidence" value="ECO:0007669"/>
    <property type="project" value="TreeGrafter"/>
</dbReference>
<comment type="cofactor">
    <cofactor evidence="1">
        <name>FMN</name>
        <dbReference type="ChEBI" id="CHEBI:58210"/>
    </cofactor>
</comment>
<name>A0A0P7AV54_9HYPO</name>
<evidence type="ECO:0000256" key="8">
    <source>
        <dbReference type="ARBA" id="ARBA00022827"/>
    </source>
</evidence>
<evidence type="ECO:0000256" key="9">
    <source>
        <dbReference type="ARBA" id="ARBA00022857"/>
    </source>
</evidence>
<evidence type="ECO:0000256" key="15">
    <source>
        <dbReference type="ARBA" id="ARBA00023136"/>
    </source>
</evidence>
<keyword evidence="6" id="KW-0812">Transmembrane</keyword>
<keyword evidence="8" id="KW-0274">FAD</keyword>
<evidence type="ECO:0000256" key="14">
    <source>
        <dbReference type="ARBA" id="ARBA00023098"/>
    </source>
</evidence>
<comment type="similarity">
    <text evidence="18">In the C-terminal section; belongs to the flavoprotein pyridine nucleotide cytochrome reductase family.</text>
</comment>
<dbReference type="SUPFAM" id="SSF52218">
    <property type="entry name" value="Flavoproteins"/>
    <property type="match status" value="1"/>
</dbReference>
<dbReference type="PANTHER" id="PTHR19384">
    <property type="entry name" value="NITRIC OXIDE SYNTHASE-RELATED"/>
    <property type="match status" value="1"/>
</dbReference>
<evidence type="ECO:0000256" key="17">
    <source>
        <dbReference type="ARBA" id="ARBA00023221"/>
    </source>
</evidence>
<dbReference type="EMBL" id="LKCW01000135">
    <property type="protein sequence ID" value="KPM38395.1"/>
    <property type="molecule type" value="Genomic_DNA"/>
</dbReference>
<keyword evidence="10" id="KW-0752">Steroid biosynthesis</keyword>
<keyword evidence="3" id="KW-0444">Lipid biosynthesis</keyword>
<dbReference type="SUPFAM" id="SSF63380">
    <property type="entry name" value="Riboflavin synthase domain-like"/>
    <property type="match status" value="1"/>
</dbReference>
<evidence type="ECO:0000256" key="13">
    <source>
        <dbReference type="ARBA" id="ARBA00023011"/>
    </source>
</evidence>
<keyword evidence="12 18" id="KW-0560">Oxidoreductase</keyword>
<keyword evidence="16" id="KW-1207">Sterol metabolism</keyword>
<dbReference type="EC" id="1.6.2.4" evidence="18"/>
<gene>
    <name evidence="21" type="ORF">AK830_g8150</name>
</gene>
<dbReference type="InterPro" id="IPR001709">
    <property type="entry name" value="Flavoprot_Pyr_Nucl_cyt_Rdtase"/>
</dbReference>
<evidence type="ECO:0000256" key="7">
    <source>
        <dbReference type="ARBA" id="ARBA00022824"/>
    </source>
</evidence>
<dbReference type="FunFam" id="3.40.50.360:FF:000036">
    <property type="entry name" value="NADPH--cytochrome P450 reductase"/>
    <property type="match status" value="1"/>
</dbReference>
<dbReference type="InterPro" id="IPR001094">
    <property type="entry name" value="Flavdoxin-like"/>
</dbReference>
<dbReference type="PROSITE" id="PS50902">
    <property type="entry name" value="FLAVODOXIN_LIKE"/>
    <property type="match status" value="1"/>
</dbReference>
<evidence type="ECO:0000256" key="11">
    <source>
        <dbReference type="ARBA" id="ARBA00022989"/>
    </source>
</evidence>
<comment type="catalytic activity">
    <reaction evidence="18">
        <text>2 oxidized [cytochrome P450] + NADPH = 2 reduced [cytochrome P450] + NADP(+) + H(+)</text>
        <dbReference type="Rhea" id="RHEA:24040"/>
        <dbReference type="Rhea" id="RHEA-COMP:14627"/>
        <dbReference type="Rhea" id="RHEA-COMP:14628"/>
        <dbReference type="ChEBI" id="CHEBI:15378"/>
        <dbReference type="ChEBI" id="CHEBI:55376"/>
        <dbReference type="ChEBI" id="CHEBI:57783"/>
        <dbReference type="ChEBI" id="CHEBI:58349"/>
        <dbReference type="ChEBI" id="CHEBI:60344"/>
        <dbReference type="EC" id="1.6.2.4"/>
    </reaction>
</comment>
<dbReference type="GO" id="GO:0005789">
    <property type="term" value="C:endoplasmic reticulum membrane"/>
    <property type="evidence" value="ECO:0007669"/>
    <property type="project" value="UniProtKB-SubCell"/>
</dbReference>
<keyword evidence="15 18" id="KW-0472">Membrane</keyword>
<dbReference type="Pfam" id="PF00175">
    <property type="entry name" value="NAD_binding_1"/>
    <property type="match status" value="1"/>
</dbReference>
<dbReference type="FunFam" id="3.40.50.80:FF:000032">
    <property type="entry name" value="NADPH-dependent diflavin oxidoreductase 1"/>
    <property type="match status" value="1"/>
</dbReference>
<feature type="domain" description="Flavodoxin-like" evidence="19">
    <location>
        <begin position="86"/>
        <end position="232"/>
    </location>
</feature>
<dbReference type="PRINTS" id="PR00369">
    <property type="entry name" value="FLAVODOXIN"/>
</dbReference>
<evidence type="ECO:0000256" key="4">
    <source>
        <dbReference type="ARBA" id="ARBA00022630"/>
    </source>
</evidence>
<dbReference type="PROSITE" id="PS51384">
    <property type="entry name" value="FAD_FR"/>
    <property type="match status" value="1"/>
</dbReference>
<sequence length="706" mass="77451">MATVFTADAVSKLARLGPPQTAADVVALAAVGVASAAYMLNGIAWNRPDPYEHIFYQRMEARGGAGAGAKATRNIAQKLEESGKNVVIFWGSQSGTFEMLASRLAKECHLRFGLQTLSADLCDYDPESIALIPQTKLAIFIISTYGEGDPSDNTAGLWEWLHKRPFDIKLPQLRYMAFGLGNTSYRYYNRVIDVVTEALDEAGAQRLMPVGKANDANGGTEEDFLAWKDDLFDVFVGQLRFKEQDIPYTPSINLVEDESLTIIDLNLGEPVEHRNGPARVVKAYSPIRPLTIQSSEELYTSPDRNCLHMELDITNHAELRYGTGDHLAVYPINPDHEVQLLLRAIGREERAEKPLLVQPLEDGESIKIPSPTTLSALFRHYLEVSAPVSREIVGQLAGFAPNQEAAKLLASLGKDKNGYAAFVAQNHVTFGRLLSLAAPGTVWKDLPLSYIVETLPSIQPRYYSISSSSAVSARKIAITVGVDNTPLAANPSTGIRGVTTNYLYSLSNSLNGTTRTSVQLPKYALSGPGDSLQGHKVYGCIRRSQFKLPTLGTTPLIMIGAGTGMAPFRGFIIERARLKAIGKPVGRMILFFGCRRPDEDYLYRQELAETAASLGGLLEIVPAFSRADDSPKAYVQDRVGEMKKDVCELLDKGANVYICGRASMARDVGRVVEESMKQHNNWSDAEARSWAESAKKGNKWLEDVWG</sequence>
<dbReference type="InterPro" id="IPR001433">
    <property type="entry name" value="OxRdtase_FAD/NAD-bd"/>
</dbReference>
<evidence type="ECO:0000256" key="16">
    <source>
        <dbReference type="ARBA" id="ARBA00023166"/>
    </source>
</evidence>
<dbReference type="GO" id="GO:0003958">
    <property type="term" value="F:NADPH-hemoprotein reductase activity"/>
    <property type="evidence" value="ECO:0007669"/>
    <property type="project" value="UniProtKB-EC"/>
</dbReference>
<comment type="function">
    <text evidence="18">This enzyme is required for electron transfer from NADP to cytochrome P450.</text>
</comment>
<evidence type="ECO:0000256" key="1">
    <source>
        <dbReference type="ARBA" id="ARBA00001917"/>
    </source>
</evidence>
<feature type="domain" description="FAD-binding FR-type" evidence="20">
    <location>
        <begin position="285"/>
        <end position="549"/>
    </location>
</feature>
<accession>A0A0P7AV54</accession>
<keyword evidence="13" id="KW-0756">Sterol biosynthesis</keyword>
<dbReference type="InterPro" id="IPR008254">
    <property type="entry name" value="Flavodoxin/NO_synth"/>
</dbReference>
<dbReference type="GO" id="GO:0005829">
    <property type="term" value="C:cytosol"/>
    <property type="evidence" value="ECO:0007669"/>
    <property type="project" value="TreeGrafter"/>
</dbReference>
<keyword evidence="4" id="KW-0285">Flavoprotein</keyword>
<organism evidence="21 22">
    <name type="scientific">Neonectria ditissima</name>
    <dbReference type="NCBI Taxonomy" id="78410"/>
    <lineage>
        <taxon>Eukaryota</taxon>
        <taxon>Fungi</taxon>
        <taxon>Dikarya</taxon>
        <taxon>Ascomycota</taxon>
        <taxon>Pezizomycotina</taxon>
        <taxon>Sordariomycetes</taxon>
        <taxon>Hypocreomycetidae</taxon>
        <taxon>Hypocreales</taxon>
        <taxon>Nectriaceae</taxon>
        <taxon>Neonectria</taxon>
    </lineage>
</organism>
<evidence type="ECO:0000256" key="5">
    <source>
        <dbReference type="ARBA" id="ARBA00022643"/>
    </source>
</evidence>
<dbReference type="InterPro" id="IPR003097">
    <property type="entry name" value="CysJ-like_FAD-binding"/>
</dbReference>
<keyword evidence="17" id="KW-0753">Steroid metabolism</keyword>
<dbReference type="Pfam" id="PF00667">
    <property type="entry name" value="FAD_binding_1"/>
    <property type="match status" value="1"/>
</dbReference>
<dbReference type="AlphaFoldDB" id="A0A0P7AV54"/>
<dbReference type="Gene3D" id="1.20.990.10">
    <property type="entry name" value="NADPH-cytochrome p450 Reductase, Chain A, domain 3"/>
    <property type="match status" value="1"/>
</dbReference>
<dbReference type="STRING" id="78410.A0A0P7AV54"/>
<keyword evidence="5" id="KW-0288">FMN</keyword>
<dbReference type="InterPro" id="IPR017938">
    <property type="entry name" value="Riboflavin_synthase-like_b-brl"/>
</dbReference>
<dbReference type="Pfam" id="PF00258">
    <property type="entry name" value="Flavodoxin_1"/>
    <property type="match status" value="1"/>
</dbReference>
<dbReference type="Gene3D" id="2.40.30.10">
    <property type="entry name" value="Translation factors"/>
    <property type="match status" value="1"/>
</dbReference>